<dbReference type="AlphaFoldDB" id="F4BIA9"/>
<dbReference type="eggNOG" id="ENOG5031X79">
    <property type="taxonomic scope" value="Bacteria"/>
</dbReference>
<evidence type="ECO:0000313" key="2">
    <source>
        <dbReference type="EMBL" id="AEB27903.1"/>
    </source>
</evidence>
<organism evidence="2 3">
    <name type="scientific">Francisella hispaniensis</name>
    <dbReference type="NCBI Taxonomy" id="622488"/>
    <lineage>
        <taxon>Bacteria</taxon>
        <taxon>Pseudomonadati</taxon>
        <taxon>Pseudomonadota</taxon>
        <taxon>Gammaproteobacteria</taxon>
        <taxon>Thiotrichales</taxon>
        <taxon>Francisellaceae</taxon>
        <taxon>Francisella</taxon>
    </lineage>
</organism>
<dbReference type="RefSeq" id="WP_014547385.1">
    <property type="nucleotide sequence ID" value="NC_017449.1"/>
</dbReference>
<name>F4BIA9_9GAMM</name>
<evidence type="ECO:0008006" key="4">
    <source>
        <dbReference type="Google" id="ProtNLM"/>
    </source>
</evidence>
<dbReference type="PROSITE" id="PS51257">
    <property type="entry name" value="PROKAR_LIPOPROTEIN"/>
    <property type="match status" value="1"/>
</dbReference>
<sequence length="204" mass="23187">MKKILILMIGSLLVASCTIHPLGISDETWQKMTPQQQADAYQKQADIDAKQRAQELAYKQQQEQQIADIKANPRYGEYIQCVIDNGKYQAFTNDWNNNIQAFSFDAIKDKTTTATLTYYRNNDKFFKNNQKLYISFTGTQIKVCKAENAFPDDCSVITATLPQYQKGIKVRISSGIIKAYAQCNMIYNHNNTDSTGNSNIIINI</sequence>
<dbReference type="EMBL" id="CP002558">
    <property type="protein sequence ID" value="AEB27903.1"/>
    <property type="molecule type" value="Genomic_DNA"/>
</dbReference>
<evidence type="ECO:0000256" key="1">
    <source>
        <dbReference type="SAM" id="SignalP"/>
    </source>
</evidence>
<evidence type="ECO:0000313" key="3">
    <source>
        <dbReference type="Proteomes" id="UP000008303"/>
    </source>
</evidence>
<protein>
    <recommendedName>
        <fullName evidence="4">Lipoprotein</fullName>
    </recommendedName>
</protein>
<dbReference type="Proteomes" id="UP000008303">
    <property type="component" value="Chromosome"/>
</dbReference>
<proteinExistence type="predicted"/>
<dbReference type="HOGENOM" id="CLU_116200_0_0_6"/>
<keyword evidence="1" id="KW-0732">Signal</keyword>
<feature type="signal peptide" evidence="1">
    <location>
        <begin position="1"/>
        <end position="19"/>
    </location>
</feature>
<accession>F4BIA9</accession>
<dbReference type="PATRIC" id="fig|676032.3.peg.48"/>
<dbReference type="KEGG" id="fcn:FN3523_0046"/>
<feature type="chain" id="PRO_5003305707" description="Lipoprotein" evidence="1">
    <location>
        <begin position="20"/>
        <end position="204"/>
    </location>
</feature>
<reference evidence="3" key="1">
    <citation type="journal article" date="2011" name="Appl. Environ. Microbiol.">
        <title>Common ancestry and novel genetic traits of Francisella novicida-like isolates from North America and Australia as revealed by comparative genomic analyses.</title>
        <authorList>
            <person name="Siddaramappa S."/>
            <person name="Challacombe J.F."/>
            <person name="Petersen J.M."/>
            <person name="Pillai S."/>
            <person name="Hogg G."/>
            <person name="Kuske C.R."/>
        </authorList>
    </citation>
    <scope>NUCLEOTIDE SEQUENCE [LARGE SCALE GENOMIC DNA]</scope>
    <source>
        <strain evidence="3">3523</strain>
    </source>
</reference>
<gene>
    <name evidence="2" type="ordered locus">FN3523_0046</name>
</gene>